<dbReference type="SUPFAM" id="SSF53756">
    <property type="entry name" value="UDP-Glycosyltransferase/glycogen phosphorylase"/>
    <property type="match status" value="1"/>
</dbReference>
<dbReference type="AlphaFoldDB" id="A0AAW4L7P3"/>
<keyword evidence="5" id="KW-1185">Reference proteome</keyword>
<keyword evidence="2" id="KW-0808">Transferase</keyword>
<organism evidence="4 5">
    <name type="scientific">Geoanaerobacter pelophilus</name>
    <dbReference type="NCBI Taxonomy" id="60036"/>
    <lineage>
        <taxon>Bacteria</taxon>
        <taxon>Pseudomonadati</taxon>
        <taxon>Thermodesulfobacteriota</taxon>
        <taxon>Desulfuromonadia</taxon>
        <taxon>Geobacterales</taxon>
        <taxon>Geobacteraceae</taxon>
        <taxon>Geoanaerobacter</taxon>
    </lineage>
</organism>
<dbReference type="Gene3D" id="3.40.50.2000">
    <property type="entry name" value="Glycogen Phosphorylase B"/>
    <property type="match status" value="1"/>
</dbReference>
<evidence type="ECO:0000259" key="3">
    <source>
        <dbReference type="Pfam" id="PF00534"/>
    </source>
</evidence>
<reference evidence="4 5" key="1">
    <citation type="submission" date="2021-05" db="EMBL/GenBank/DDBJ databases">
        <title>The draft genome of Geobacter pelophilus DSM 12255.</title>
        <authorList>
            <person name="Xu Z."/>
            <person name="Masuda Y."/>
            <person name="Itoh H."/>
            <person name="Senoo K."/>
        </authorList>
    </citation>
    <scope>NUCLEOTIDE SEQUENCE [LARGE SCALE GENOMIC DNA]</scope>
    <source>
        <strain evidence="4 5">DSM 12255</strain>
    </source>
</reference>
<protein>
    <submittedName>
        <fullName evidence="4">Glycosyltransferase</fullName>
    </submittedName>
</protein>
<feature type="domain" description="Glycosyl transferase family 1" evidence="3">
    <location>
        <begin position="187"/>
        <end position="339"/>
    </location>
</feature>
<dbReference type="InterPro" id="IPR001296">
    <property type="entry name" value="Glyco_trans_1"/>
</dbReference>
<evidence type="ECO:0000256" key="2">
    <source>
        <dbReference type="ARBA" id="ARBA00022679"/>
    </source>
</evidence>
<accession>A0AAW4L7P3</accession>
<evidence type="ECO:0000256" key="1">
    <source>
        <dbReference type="ARBA" id="ARBA00022676"/>
    </source>
</evidence>
<dbReference type="Proteomes" id="UP000811899">
    <property type="component" value="Unassembled WGS sequence"/>
</dbReference>
<gene>
    <name evidence="4" type="ORF">KI809_17865</name>
</gene>
<dbReference type="GO" id="GO:0016757">
    <property type="term" value="F:glycosyltransferase activity"/>
    <property type="evidence" value="ECO:0007669"/>
    <property type="project" value="UniProtKB-KW"/>
</dbReference>
<dbReference type="Pfam" id="PF00534">
    <property type="entry name" value="Glycos_transf_1"/>
    <property type="match status" value="1"/>
</dbReference>
<name>A0AAW4L7P3_9BACT</name>
<dbReference type="PANTHER" id="PTHR12526:SF510">
    <property type="entry name" value="D-INOSITOL 3-PHOSPHATE GLYCOSYLTRANSFERASE"/>
    <property type="match status" value="1"/>
</dbReference>
<dbReference type="EMBL" id="JAHCVJ010000009">
    <property type="protein sequence ID" value="MBT0666182.1"/>
    <property type="molecule type" value="Genomic_DNA"/>
</dbReference>
<keyword evidence="1" id="KW-0328">Glycosyltransferase</keyword>
<sequence>MKVGYLSDGYPYQRCIVNIVEGAHYKNVRIENIHLYLWSIQYFARRFKLIKKHPVDHFFRHRGPNFNGVDLYHFFNTVSFTARPWVSTFESLIPRYSELMVDTKDGGISFPRTGNLERAMKAIASDNCKKIIALSDCTKMMQEKLIRLFPEYEGRIKDKLCTLHPPQRLFIGSFAEKGIGTDSVIRFMFVGRDFVTKGGLEILATFKTLVEEHRLPIKLVVVSSLGAEGYARHATDNELEAARRTLNESEWIEYYESLPNYDVIKLMIGSHVGLLPTWADTYGYSALEFQSAGCPVISTDIRALPEINNDEVGYLIKVPKKDYGEGLYKTESDRLFMAETIKKGLVSAVLSIFADLSQIETKSNLSIRNIVRNHDPVDYANRLKQIYQEALTNRC</sequence>
<comment type="caution">
    <text evidence="4">The sequence shown here is derived from an EMBL/GenBank/DDBJ whole genome shotgun (WGS) entry which is preliminary data.</text>
</comment>
<proteinExistence type="predicted"/>
<evidence type="ECO:0000313" key="4">
    <source>
        <dbReference type="EMBL" id="MBT0666182.1"/>
    </source>
</evidence>
<dbReference type="CDD" id="cd03801">
    <property type="entry name" value="GT4_PimA-like"/>
    <property type="match status" value="1"/>
</dbReference>
<evidence type="ECO:0000313" key="5">
    <source>
        <dbReference type="Proteomes" id="UP000811899"/>
    </source>
</evidence>
<dbReference type="PANTHER" id="PTHR12526">
    <property type="entry name" value="GLYCOSYLTRANSFERASE"/>
    <property type="match status" value="1"/>
</dbReference>